<proteinExistence type="predicted"/>
<gene>
    <name evidence="1" type="ORF">FHP24_26815</name>
</gene>
<evidence type="ECO:0000313" key="1">
    <source>
        <dbReference type="EMBL" id="TNM60112.1"/>
    </source>
</evidence>
<organism evidence="1 2">
    <name type="scientific">Aliirhizobium smilacinae</name>
    <dbReference type="NCBI Taxonomy" id="1395944"/>
    <lineage>
        <taxon>Bacteria</taxon>
        <taxon>Pseudomonadati</taxon>
        <taxon>Pseudomonadota</taxon>
        <taxon>Alphaproteobacteria</taxon>
        <taxon>Hyphomicrobiales</taxon>
        <taxon>Rhizobiaceae</taxon>
        <taxon>Aliirhizobium</taxon>
    </lineage>
</organism>
<accession>A0A5C4X9U1</accession>
<reference evidence="1 2" key="1">
    <citation type="submission" date="2019-06" db="EMBL/GenBank/DDBJ databases">
        <title>The draft genome of Rhizobium smilacinae PTYR-5.</title>
        <authorList>
            <person name="Liu L."/>
            <person name="Li L."/>
            <person name="Zhang X."/>
        </authorList>
    </citation>
    <scope>NUCLEOTIDE SEQUENCE [LARGE SCALE GENOMIC DNA]</scope>
    <source>
        <strain evidence="1 2">PTYR-5</strain>
    </source>
</reference>
<name>A0A5C4X9U1_9HYPH</name>
<dbReference type="Proteomes" id="UP000311605">
    <property type="component" value="Unassembled WGS sequence"/>
</dbReference>
<protein>
    <submittedName>
        <fullName evidence="1">Uncharacterized protein</fullName>
    </submittedName>
</protein>
<dbReference type="EMBL" id="VDMN01000010">
    <property type="protein sequence ID" value="TNM60112.1"/>
    <property type="molecule type" value="Genomic_DNA"/>
</dbReference>
<sequence length="66" mass="7268">MSRLGFRHFSSFGCRLRAAGGKGSFAASAIFRQSRPPDLKSVIRALASFALRGRRRGPTQCGKRKE</sequence>
<dbReference type="AlphaFoldDB" id="A0A5C4X9U1"/>
<comment type="caution">
    <text evidence="1">The sequence shown here is derived from an EMBL/GenBank/DDBJ whole genome shotgun (WGS) entry which is preliminary data.</text>
</comment>
<evidence type="ECO:0000313" key="2">
    <source>
        <dbReference type="Proteomes" id="UP000311605"/>
    </source>
</evidence>
<keyword evidence="2" id="KW-1185">Reference proteome</keyword>